<accession>A0A2S8SRH2</accession>
<proteinExistence type="inferred from homology"/>
<keyword evidence="1 6" id="KW-0808">Transferase</keyword>
<comment type="caution">
    <text evidence="7">The sequence shown here is derived from an EMBL/GenBank/DDBJ whole genome shotgun (WGS) entry which is preliminary data.</text>
</comment>
<dbReference type="RefSeq" id="WP_123580662.1">
    <property type="nucleotide sequence ID" value="NZ_NIGF01000012.1"/>
</dbReference>
<dbReference type="InParanoid" id="A0A2S8SRH2"/>
<dbReference type="InterPro" id="IPR002504">
    <property type="entry name" value="NADK"/>
</dbReference>
<evidence type="ECO:0000256" key="3">
    <source>
        <dbReference type="ARBA" id="ARBA00022857"/>
    </source>
</evidence>
<gene>
    <name evidence="6" type="primary">nadK</name>
    <name evidence="7" type="ORF">B1R32_11231</name>
</gene>
<comment type="catalytic activity">
    <reaction evidence="5 6">
        <text>NAD(+) + ATP = ADP + NADP(+) + H(+)</text>
        <dbReference type="Rhea" id="RHEA:18629"/>
        <dbReference type="ChEBI" id="CHEBI:15378"/>
        <dbReference type="ChEBI" id="CHEBI:30616"/>
        <dbReference type="ChEBI" id="CHEBI:57540"/>
        <dbReference type="ChEBI" id="CHEBI:58349"/>
        <dbReference type="ChEBI" id="CHEBI:456216"/>
        <dbReference type="EC" id="2.7.1.23"/>
    </reaction>
</comment>
<dbReference type="GO" id="GO:0019674">
    <property type="term" value="P:NAD+ metabolic process"/>
    <property type="evidence" value="ECO:0007669"/>
    <property type="project" value="InterPro"/>
</dbReference>
<dbReference type="HAMAP" id="MF_00361">
    <property type="entry name" value="NAD_kinase"/>
    <property type="match status" value="1"/>
</dbReference>
<evidence type="ECO:0000256" key="5">
    <source>
        <dbReference type="ARBA" id="ARBA00047925"/>
    </source>
</evidence>
<dbReference type="GO" id="GO:0005524">
    <property type="term" value="F:ATP binding"/>
    <property type="evidence" value="ECO:0007669"/>
    <property type="project" value="UniProtKB-KW"/>
</dbReference>
<feature type="binding site" evidence="6">
    <location>
        <begin position="152"/>
        <end position="153"/>
    </location>
    <ligand>
        <name>NAD(+)</name>
        <dbReference type="ChEBI" id="CHEBI:57540"/>
    </ligand>
</feature>
<feature type="binding site" evidence="6">
    <location>
        <position position="259"/>
    </location>
    <ligand>
        <name>NAD(+)</name>
        <dbReference type="ChEBI" id="CHEBI:57540"/>
    </ligand>
</feature>
<evidence type="ECO:0000256" key="4">
    <source>
        <dbReference type="ARBA" id="ARBA00023027"/>
    </source>
</evidence>
<keyword evidence="6" id="KW-0963">Cytoplasm</keyword>
<feature type="binding site" evidence="6">
    <location>
        <begin position="68"/>
        <end position="69"/>
    </location>
    <ligand>
        <name>NAD(+)</name>
        <dbReference type="ChEBI" id="CHEBI:57540"/>
    </ligand>
</feature>
<dbReference type="Gene3D" id="2.60.200.30">
    <property type="entry name" value="Probable inorganic polyphosphate/atp-NAD kinase, domain 2"/>
    <property type="match status" value="1"/>
</dbReference>
<dbReference type="InterPro" id="IPR017438">
    <property type="entry name" value="ATP-NAD_kinase_N"/>
</dbReference>
<dbReference type="FunCoup" id="A0A2S8SRH2">
    <property type="interactions" value="466"/>
</dbReference>
<dbReference type="EMBL" id="NIGF01000012">
    <property type="protein sequence ID" value="PQV63376.1"/>
    <property type="molecule type" value="Genomic_DNA"/>
</dbReference>
<reference evidence="7 8" key="1">
    <citation type="journal article" date="2018" name="Syst. Appl. Microbiol.">
        <title>Abditibacterium utsteinense sp. nov., the first cultivated member of candidate phylum FBP, isolated from ice-free Antarctic soil samples.</title>
        <authorList>
            <person name="Tahon G."/>
            <person name="Tytgat B."/>
            <person name="Lebbe L."/>
            <person name="Carlier A."/>
            <person name="Willems A."/>
        </authorList>
    </citation>
    <scope>NUCLEOTIDE SEQUENCE [LARGE SCALE GENOMIC DNA]</scope>
    <source>
        <strain evidence="7 8">LMG 29911</strain>
    </source>
</reference>
<keyword evidence="4 6" id="KW-0520">NAD</keyword>
<evidence type="ECO:0000313" key="7">
    <source>
        <dbReference type="EMBL" id="PQV63376.1"/>
    </source>
</evidence>
<comment type="cofactor">
    <cofactor evidence="6">
        <name>a divalent metal cation</name>
        <dbReference type="ChEBI" id="CHEBI:60240"/>
    </cofactor>
</comment>
<dbReference type="GO" id="GO:0003951">
    <property type="term" value="F:NAD+ kinase activity"/>
    <property type="evidence" value="ECO:0007669"/>
    <property type="project" value="UniProtKB-UniRule"/>
</dbReference>
<comment type="caution">
    <text evidence="6">Lacks conserved residue(s) required for the propagation of feature annotation.</text>
</comment>
<dbReference type="PANTHER" id="PTHR20275">
    <property type="entry name" value="NAD KINASE"/>
    <property type="match status" value="1"/>
</dbReference>
<dbReference type="GO" id="GO:0046872">
    <property type="term" value="F:metal ion binding"/>
    <property type="evidence" value="ECO:0007669"/>
    <property type="project" value="UniProtKB-UniRule"/>
</dbReference>
<dbReference type="GO" id="GO:0006741">
    <property type="term" value="P:NADP+ biosynthetic process"/>
    <property type="evidence" value="ECO:0007669"/>
    <property type="project" value="UniProtKB-UniRule"/>
</dbReference>
<keyword evidence="3 6" id="KW-0521">NADP</keyword>
<keyword evidence="8" id="KW-1185">Reference proteome</keyword>
<evidence type="ECO:0000313" key="8">
    <source>
        <dbReference type="Proteomes" id="UP000237684"/>
    </source>
</evidence>
<feature type="binding site" evidence="6">
    <location>
        <position position="163"/>
    </location>
    <ligand>
        <name>NAD(+)</name>
        <dbReference type="ChEBI" id="CHEBI:57540"/>
    </ligand>
</feature>
<comment type="function">
    <text evidence="6">Involved in the regulation of the intracellular balance of NAD and NADP, and is a key enzyme in the biosynthesis of NADP. Catalyzes specifically the phosphorylation on 2'-hydroxyl of the adenosine moiety of NAD to yield NADP.</text>
</comment>
<protein>
    <recommendedName>
        <fullName evidence="6">NAD kinase</fullName>
        <ecNumber evidence="6">2.7.1.23</ecNumber>
    </recommendedName>
    <alternativeName>
        <fullName evidence="6">ATP-dependent NAD kinase</fullName>
    </alternativeName>
</protein>
<feature type="binding site" evidence="6">
    <location>
        <position position="180"/>
    </location>
    <ligand>
        <name>NAD(+)</name>
        <dbReference type="ChEBI" id="CHEBI:57540"/>
    </ligand>
</feature>
<dbReference type="InterPro" id="IPR016064">
    <property type="entry name" value="NAD/diacylglycerol_kinase_sf"/>
</dbReference>
<dbReference type="SUPFAM" id="SSF111331">
    <property type="entry name" value="NAD kinase/diacylglycerol kinase-like"/>
    <property type="match status" value="1"/>
</dbReference>
<dbReference type="Pfam" id="PF20143">
    <property type="entry name" value="NAD_kinase_C"/>
    <property type="match status" value="1"/>
</dbReference>
<dbReference type="GO" id="GO:0005737">
    <property type="term" value="C:cytoplasm"/>
    <property type="evidence" value="ECO:0007669"/>
    <property type="project" value="UniProtKB-SubCell"/>
</dbReference>
<feature type="binding site" evidence="6">
    <location>
        <begin position="193"/>
        <end position="198"/>
    </location>
    <ligand>
        <name>NAD(+)</name>
        <dbReference type="ChEBI" id="CHEBI:57540"/>
    </ligand>
</feature>
<evidence type="ECO:0000256" key="1">
    <source>
        <dbReference type="ARBA" id="ARBA00022679"/>
    </source>
</evidence>
<dbReference type="EC" id="2.7.1.23" evidence="6"/>
<name>A0A2S8SRH2_9BACT</name>
<dbReference type="InterPro" id="IPR017437">
    <property type="entry name" value="ATP-NAD_kinase_PpnK-typ_C"/>
</dbReference>
<evidence type="ECO:0000256" key="6">
    <source>
        <dbReference type="HAMAP-Rule" id="MF_00361"/>
    </source>
</evidence>
<keyword evidence="6" id="KW-0067">ATP-binding</keyword>
<keyword evidence="6" id="KW-0547">Nucleotide-binding</keyword>
<dbReference type="PANTHER" id="PTHR20275:SF0">
    <property type="entry name" value="NAD KINASE"/>
    <property type="match status" value="1"/>
</dbReference>
<dbReference type="Proteomes" id="UP000237684">
    <property type="component" value="Unassembled WGS sequence"/>
</dbReference>
<feature type="binding site" evidence="6">
    <location>
        <position position="182"/>
    </location>
    <ligand>
        <name>NAD(+)</name>
        <dbReference type="ChEBI" id="CHEBI:57540"/>
    </ligand>
</feature>
<dbReference type="Gene3D" id="3.40.50.10330">
    <property type="entry name" value="Probable inorganic polyphosphate/atp-NAD kinase, domain 1"/>
    <property type="match status" value="1"/>
</dbReference>
<feature type="active site" description="Proton acceptor" evidence="6">
    <location>
        <position position="68"/>
    </location>
</feature>
<sequence>MKSLGIFTAPGKPQAHRLALELADLASRYGLEVRLQEEYSPTAELGGDGCPISDEIASCDVLVTLSGDGGVLAAARAAAKFRTPVLAVDLGRLGFLSAVRPENLERSFHRLIDGEFQIEERMMIEAEVFRCEKNPSDGAGESVSVGGGIALNDAVVAKSALARILRLSIYARGELIAAIRADGLVVSTPTGSTAYALSAGGPIVPPDVPLLLVCPICAHTLNQRPFIVGADETLEVRAEWAGDEVKSDSLDAMLTLDGQVGVILHRGDLVRVRRAAQTARLLRDPEDTFYGRLRHKMGWSG</sequence>
<evidence type="ECO:0000256" key="2">
    <source>
        <dbReference type="ARBA" id="ARBA00022777"/>
    </source>
</evidence>
<dbReference type="GO" id="GO:0051287">
    <property type="term" value="F:NAD binding"/>
    <property type="evidence" value="ECO:0007669"/>
    <property type="project" value="UniProtKB-ARBA"/>
</dbReference>
<dbReference type="OrthoDB" id="9774737at2"/>
<keyword evidence="2 6" id="KW-0418">Kinase</keyword>
<comment type="subcellular location">
    <subcellularLocation>
        <location evidence="6">Cytoplasm</location>
    </subcellularLocation>
</comment>
<comment type="similarity">
    <text evidence="6">Belongs to the NAD kinase family.</text>
</comment>
<organism evidence="7 8">
    <name type="scientific">Abditibacterium utsteinense</name>
    <dbReference type="NCBI Taxonomy" id="1960156"/>
    <lineage>
        <taxon>Bacteria</taxon>
        <taxon>Pseudomonadati</taxon>
        <taxon>Abditibacteriota</taxon>
        <taxon>Abditibacteriia</taxon>
        <taxon>Abditibacteriales</taxon>
        <taxon>Abditibacteriaceae</taxon>
        <taxon>Abditibacterium</taxon>
    </lineage>
</organism>
<dbReference type="Pfam" id="PF01513">
    <property type="entry name" value="NAD_kinase"/>
    <property type="match status" value="1"/>
</dbReference>
<dbReference type="AlphaFoldDB" id="A0A2S8SRH2"/>